<organism evidence="1 2">
    <name type="scientific">Corynebacterium nasicanis</name>
    <dbReference type="NCBI Taxonomy" id="1448267"/>
    <lineage>
        <taxon>Bacteria</taxon>
        <taxon>Bacillati</taxon>
        <taxon>Actinomycetota</taxon>
        <taxon>Actinomycetes</taxon>
        <taxon>Mycobacteriales</taxon>
        <taxon>Corynebacteriaceae</taxon>
        <taxon>Corynebacterium</taxon>
    </lineage>
</organism>
<name>A0ABW1QFW0_9CORY</name>
<comment type="caution">
    <text evidence="1">The sequence shown here is derived from an EMBL/GenBank/DDBJ whole genome shotgun (WGS) entry which is preliminary data.</text>
</comment>
<evidence type="ECO:0000313" key="1">
    <source>
        <dbReference type="EMBL" id="MFC6147421.1"/>
    </source>
</evidence>
<sequence length="96" mass="10116">MPGIHIDHTQALTALARMRADAEEQHHRHAGSRPAFAAAAAGRGFLDRGAAIAAMLEQVHAAGARRIDALRGTTEAAAAQVRVFRDVDKQLGGELA</sequence>
<protein>
    <recommendedName>
        <fullName evidence="3">ESX-1 secretion-associated protein</fullName>
    </recommendedName>
</protein>
<keyword evidence="2" id="KW-1185">Reference proteome</keyword>
<dbReference type="RefSeq" id="WP_377002029.1">
    <property type="nucleotide sequence ID" value="NZ_JBHSQE010000009.1"/>
</dbReference>
<proteinExistence type="predicted"/>
<reference evidence="2" key="1">
    <citation type="journal article" date="2019" name="Int. J. Syst. Evol. Microbiol.">
        <title>The Global Catalogue of Microorganisms (GCM) 10K type strain sequencing project: providing services to taxonomists for standard genome sequencing and annotation.</title>
        <authorList>
            <consortium name="The Broad Institute Genomics Platform"/>
            <consortium name="The Broad Institute Genome Sequencing Center for Infectious Disease"/>
            <person name="Wu L."/>
            <person name="Ma J."/>
        </authorList>
    </citation>
    <scope>NUCLEOTIDE SEQUENCE [LARGE SCALE GENOMIC DNA]</scope>
    <source>
        <strain evidence="2">CCUG 51943</strain>
    </source>
</reference>
<accession>A0ABW1QFW0</accession>
<dbReference type="EMBL" id="JBHSQE010000009">
    <property type="protein sequence ID" value="MFC6147421.1"/>
    <property type="molecule type" value="Genomic_DNA"/>
</dbReference>
<evidence type="ECO:0000313" key="2">
    <source>
        <dbReference type="Proteomes" id="UP001596244"/>
    </source>
</evidence>
<gene>
    <name evidence="1" type="ORF">ACFPUZ_11475</name>
</gene>
<evidence type="ECO:0008006" key="3">
    <source>
        <dbReference type="Google" id="ProtNLM"/>
    </source>
</evidence>
<dbReference type="Proteomes" id="UP001596244">
    <property type="component" value="Unassembled WGS sequence"/>
</dbReference>